<accession>A0A9Q8WK94</accession>
<evidence type="ECO:0000313" key="2">
    <source>
        <dbReference type="Proteomes" id="UP000830671"/>
    </source>
</evidence>
<sequence>MDDAGYLHCYFHALRSLEVSDCNCVDSRLENRTHGLRSCNCSATSKNWNRRGALNSGNAPAGIRRLLLLVAKICARESPPTEPTGPLFPIQCPFHSRCSRLTVLHMLTLNF</sequence>
<organism evidence="1 2">
    <name type="scientific">Colletotrichum lupini</name>
    <dbReference type="NCBI Taxonomy" id="145971"/>
    <lineage>
        <taxon>Eukaryota</taxon>
        <taxon>Fungi</taxon>
        <taxon>Dikarya</taxon>
        <taxon>Ascomycota</taxon>
        <taxon>Pezizomycotina</taxon>
        <taxon>Sordariomycetes</taxon>
        <taxon>Hypocreomycetidae</taxon>
        <taxon>Glomerellales</taxon>
        <taxon>Glomerellaceae</taxon>
        <taxon>Colletotrichum</taxon>
        <taxon>Colletotrichum acutatum species complex</taxon>
    </lineage>
</organism>
<keyword evidence="2" id="KW-1185">Reference proteome</keyword>
<evidence type="ECO:0000313" key="1">
    <source>
        <dbReference type="EMBL" id="UQC86469.1"/>
    </source>
</evidence>
<dbReference type="EMBL" id="CP019478">
    <property type="protein sequence ID" value="UQC86469.1"/>
    <property type="molecule type" value="Genomic_DNA"/>
</dbReference>
<dbReference type="RefSeq" id="XP_049148080.1">
    <property type="nucleotide sequence ID" value="XM_049290935.1"/>
</dbReference>
<proteinExistence type="predicted"/>
<dbReference type="Proteomes" id="UP000830671">
    <property type="component" value="Chromosome 6"/>
</dbReference>
<dbReference type="KEGG" id="clup:CLUP02_11970"/>
<dbReference type="AlphaFoldDB" id="A0A9Q8WK94"/>
<dbReference type="GeneID" id="73345945"/>
<gene>
    <name evidence="1" type="ORF">CLUP02_11970</name>
</gene>
<reference evidence="1" key="1">
    <citation type="journal article" date="2021" name="Mol. Plant Microbe Interact.">
        <title>Complete Genome Sequence of the Plant-Pathogenic Fungus Colletotrichum lupini.</title>
        <authorList>
            <person name="Baroncelli R."/>
            <person name="Pensec F."/>
            <person name="Da Lio D."/>
            <person name="Boufleur T."/>
            <person name="Vicente I."/>
            <person name="Sarrocco S."/>
            <person name="Picot A."/>
            <person name="Baraldi E."/>
            <person name="Sukno S."/>
            <person name="Thon M."/>
            <person name="Le Floch G."/>
        </authorList>
    </citation>
    <scope>NUCLEOTIDE SEQUENCE</scope>
    <source>
        <strain evidence="1">IMI 504893</strain>
    </source>
</reference>
<protein>
    <submittedName>
        <fullName evidence="1">Uncharacterized protein</fullName>
    </submittedName>
</protein>
<name>A0A9Q8WK94_9PEZI</name>